<reference evidence="2 3" key="1">
    <citation type="submission" date="2007-03" db="EMBL/GenBank/DDBJ databases">
        <title>Complete sequence of Desulfotomaculum reducens MI-1.</title>
        <authorList>
            <consortium name="US DOE Joint Genome Institute"/>
            <person name="Copeland A."/>
            <person name="Lucas S."/>
            <person name="Lapidus A."/>
            <person name="Barry K."/>
            <person name="Detter J.C."/>
            <person name="Glavina del Rio T."/>
            <person name="Hammon N."/>
            <person name="Israni S."/>
            <person name="Dalin E."/>
            <person name="Tice H."/>
            <person name="Pitluck S."/>
            <person name="Sims D."/>
            <person name="Brettin T."/>
            <person name="Bruce D."/>
            <person name="Han C."/>
            <person name="Tapia R."/>
            <person name="Schmutz J."/>
            <person name="Larimer F."/>
            <person name="Land M."/>
            <person name="Hauser L."/>
            <person name="Kyrpides N."/>
            <person name="Kim E."/>
            <person name="Tebo B.M."/>
            <person name="Richardson P."/>
        </authorList>
    </citation>
    <scope>NUCLEOTIDE SEQUENCE [LARGE SCALE GENOMIC DNA]</scope>
    <source>
        <strain evidence="2 3">MI-1</strain>
    </source>
</reference>
<evidence type="ECO:0000313" key="3">
    <source>
        <dbReference type="Proteomes" id="UP000001556"/>
    </source>
</evidence>
<evidence type="ECO:0000256" key="1">
    <source>
        <dbReference type="SAM" id="Phobius"/>
    </source>
</evidence>
<dbReference type="AlphaFoldDB" id="A4J2I2"/>
<accession>A4J2I2</accession>
<name>A4J2I2_DESRM</name>
<dbReference type="HOGENOM" id="CLU_2408512_0_0_9"/>
<sequence length="92" mass="10690">MEFAETFLNLVIIYFIVTSIFNLFALAQAKKRAQQSQANAIALKPRVEEYIEFVTDNICGCTLPKSKAYILAKDNEKHYFCSWDCREKFIAR</sequence>
<dbReference type="OrthoDB" id="9809270at2"/>
<protein>
    <submittedName>
        <fullName evidence="2">Uncharacterized protein</fullName>
    </submittedName>
</protein>
<keyword evidence="1" id="KW-0472">Membrane</keyword>
<feature type="transmembrane region" description="Helical" evidence="1">
    <location>
        <begin position="6"/>
        <end position="27"/>
    </location>
</feature>
<dbReference type="EMBL" id="CP000612">
    <property type="protein sequence ID" value="ABO49285.1"/>
    <property type="molecule type" value="Genomic_DNA"/>
</dbReference>
<organism evidence="2 3">
    <name type="scientific">Desulforamulus reducens (strain ATCC BAA-1160 / DSM 100696 / MI-1)</name>
    <name type="common">Desulfotomaculum reducens</name>
    <dbReference type="NCBI Taxonomy" id="349161"/>
    <lineage>
        <taxon>Bacteria</taxon>
        <taxon>Bacillati</taxon>
        <taxon>Bacillota</taxon>
        <taxon>Clostridia</taxon>
        <taxon>Eubacteriales</taxon>
        <taxon>Peptococcaceae</taxon>
        <taxon>Desulforamulus</taxon>
    </lineage>
</organism>
<keyword evidence="3" id="KW-1185">Reference proteome</keyword>
<dbReference type="KEGG" id="drm:Dred_0746"/>
<evidence type="ECO:0000313" key="2">
    <source>
        <dbReference type="EMBL" id="ABO49285.1"/>
    </source>
</evidence>
<dbReference type="STRING" id="349161.Dred_0746"/>
<dbReference type="RefSeq" id="WP_011877121.1">
    <property type="nucleotide sequence ID" value="NC_009253.1"/>
</dbReference>
<keyword evidence="1" id="KW-0812">Transmembrane</keyword>
<keyword evidence="1" id="KW-1133">Transmembrane helix</keyword>
<dbReference type="eggNOG" id="COG3350">
    <property type="taxonomic scope" value="Bacteria"/>
</dbReference>
<proteinExistence type="predicted"/>
<dbReference type="Proteomes" id="UP000001556">
    <property type="component" value="Chromosome"/>
</dbReference>
<gene>
    <name evidence="2" type="ordered locus">Dred_0746</name>
</gene>